<keyword evidence="6" id="KW-1185">Reference proteome</keyword>
<dbReference type="PANTHER" id="PTHR28620">
    <property type="entry name" value="CENTROMERE PROTEIN V"/>
    <property type="match status" value="1"/>
</dbReference>
<evidence type="ECO:0000313" key="6">
    <source>
        <dbReference type="Proteomes" id="UP000321583"/>
    </source>
</evidence>
<dbReference type="RefSeq" id="WP_019398448.1">
    <property type="nucleotide sequence ID" value="NZ_VLJS01000024.1"/>
</dbReference>
<comment type="similarity">
    <text evidence="1">Belongs to the Gfa family.</text>
</comment>
<accession>A0A562E4C9</accession>
<dbReference type="OrthoDB" id="9805575at2"/>
<evidence type="ECO:0000259" key="4">
    <source>
        <dbReference type="PROSITE" id="PS51891"/>
    </source>
</evidence>
<dbReference type="SUPFAM" id="SSF51316">
    <property type="entry name" value="Mss4-like"/>
    <property type="match status" value="1"/>
</dbReference>
<name>A0A562E4C9_9GAMM</name>
<keyword evidence="3" id="KW-0862">Zinc</keyword>
<dbReference type="InterPro" id="IPR052355">
    <property type="entry name" value="CENP-V-like"/>
</dbReference>
<protein>
    <recommendedName>
        <fullName evidence="4">CENP-V/GFA domain-containing protein</fullName>
    </recommendedName>
</protein>
<dbReference type="PROSITE" id="PS51891">
    <property type="entry name" value="CENP_V_GFA"/>
    <property type="match status" value="1"/>
</dbReference>
<dbReference type="AlphaFoldDB" id="A0A562E4C9"/>
<dbReference type="InterPro" id="IPR006913">
    <property type="entry name" value="CENP-V/GFA"/>
</dbReference>
<keyword evidence="2" id="KW-0479">Metal-binding</keyword>
<evidence type="ECO:0000256" key="1">
    <source>
        <dbReference type="ARBA" id="ARBA00005495"/>
    </source>
</evidence>
<proteinExistence type="inferred from homology"/>
<organism evidence="5 6">
    <name type="scientific">Pseudoxanthomonas taiwanensis J19</name>
    <dbReference type="NCBI Taxonomy" id="935569"/>
    <lineage>
        <taxon>Bacteria</taxon>
        <taxon>Pseudomonadati</taxon>
        <taxon>Pseudomonadota</taxon>
        <taxon>Gammaproteobacteria</taxon>
        <taxon>Lysobacterales</taxon>
        <taxon>Lysobacteraceae</taxon>
        <taxon>Pseudoxanthomonas</taxon>
    </lineage>
</organism>
<dbReference type="PANTHER" id="PTHR28620:SF1">
    <property type="entry name" value="CENP-V_GFA DOMAIN-CONTAINING PROTEIN"/>
    <property type="match status" value="1"/>
</dbReference>
<reference evidence="5 6" key="1">
    <citation type="submission" date="2019-07" db="EMBL/GenBank/DDBJ databases">
        <title>Genome sequencing of lignin-degrading bacterial isolates.</title>
        <authorList>
            <person name="Gladden J."/>
        </authorList>
    </citation>
    <scope>NUCLEOTIDE SEQUENCE [LARGE SCALE GENOMIC DNA]</scope>
    <source>
        <strain evidence="5 6">J19</strain>
    </source>
</reference>
<dbReference type="InterPro" id="IPR011057">
    <property type="entry name" value="Mss4-like_sf"/>
</dbReference>
<feature type="domain" description="CENP-V/GFA" evidence="4">
    <location>
        <begin position="3"/>
        <end position="111"/>
    </location>
</feature>
<dbReference type="Proteomes" id="UP000321583">
    <property type="component" value="Unassembled WGS sequence"/>
</dbReference>
<dbReference type="Gene3D" id="2.170.150.70">
    <property type="match status" value="1"/>
</dbReference>
<comment type="caution">
    <text evidence="5">The sequence shown here is derived from an EMBL/GenBank/DDBJ whole genome shotgun (WGS) entry which is preliminary data.</text>
</comment>
<dbReference type="GO" id="GO:0016846">
    <property type="term" value="F:carbon-sulfur lyase activity"/>
    <property type="evidence" value="ECO:0007669"/>
    <property type="project" value="InterPro"/>
</dbReference>
<dbReference type="Pfam" id="PF04828">
    <property type="entry name" value="GFA"/>
    <property type="match status" value="1"/>
</dbReference>
<sequence>MKYQGSCHCGGIAFTVEGQIDQVVDCNCSMCRRRGGLLWFVPASAFELATPRERLGTYLFNRKHIQHHFCPTCGIAPFGEGTAPDGTATVAINVRCLPEVDLDALKVVRFDGASV</sequence>
<evidence type="ECO:0000256" key="2">
    <source>
        <dbReference type="ARBA" id="ARBA00022723"/>
    </source>
</evidence>
<gene>
    <name evidence="5" type="ORF">L613_001200000480</name>
</gene>
<evidence type="ECO:0000256" key="3">
    <source>
        <dbReference type="ARBA" id="ARBA00022833"/>
    </source>
</evidence>
<dbReference type="GO" id="GO:0046872">
    <property type="term" value="F:metal ion binding"/>
    <property type="evidence" value="ECO:0007669"/>
    <property type="project" value="UniProtKB-KW"/>
</dbReference>
<dbReference type="EMBL" id="VLJS01000024">
    <property type="protein sequence ID" value="TWH16583.1"/>
    <property type="molecule type" value="Genomic_DNA"/>
</dbReference>
<evidence type="ECO:0000313" key="5">
    <source>
        <dbReference type="EMBL" id="TWH16583.1"/>
    </source>
</evidence>